<dbReference type="EMBL" id="JABZFV010000022">
    <property type="protein sequence ID" value="MBF0934423.1"/>
    <property type="molecule type" value="Genomic_DNA"/>
</dbReference>
<accession>A0A929MN38</accession>
<dbReference type="GO" id="GO:0015846">
    <property type="term" value="P:polyamine transport"/>
    <property type="evidence" value="ECO:0007669"/>
    <property type="project" value="InterPro"/>
</dbReference>
<dbReference type="Pfam" id="PF13416">
    <property type="entry name" value="SBP_bac_8"/>
    <property type="match status" value="1"/>
</dbReference>
<dbReference type="PANTHER" id="PTHR30222:SF17">
    <property type="entry name" value="SPERMIDINE_PUTRESCINE-BINDING PERIPLASMIC PROTEIN"/>
    <property type="match status" value="1"/>
</dbReference>
<dbReference type="PANTHER" id="PTHR30222">
    <property type="entry name" value="SPERMIDINE/PUTRESCINE-BINDING PERIPLASMIC PROTEIN"/>
    <property type="match status" value="1"/>
</dbReference>
<evidence type="ECO:0000256" key="2">
    <source>
        <dbReference type="ARBA" id="ARBA00022448"/>
    </source>
</evidence>
<evidence type="ECO:0000313" key="5">
    <source>
        <dbReference type="EMBL" id="MBF0934423.1"/>
    </source>
</evidence>
<evidence type="ECO:0000256" key="1">
    <source>
        <dbReference type="ARBA" id="ARBA00004418"/>
    </source>
</evidence>
<dbReference type="AlphaFoldDB" id="A0A929MN38"/>
<dbReference type="SUPFAM" id="SSF53850">
    <property type="entry name" value="Periplasmic binding protein-like II"/>
    <property type="match status" value="1"/>
</dbReference>
<dbReference type="PIRSF" id="PIRSF019574">
    <property type="entry name" value="Periplasmic_polyamine_BP"/>
    <property type="match status" value="1"/>
</dbReference>
<keyword evidence="2" id="KW-0813">Transport</keyword>
<keyword evidence="3" id="KW-0732">Signal</keyword>
<keyword evidence="4" id="KW-0574">Periplasm</keyword>
<evidence type="ECO:0000256" key="3">
    <source>
        <dbReference type="ARBA" id="ARBA00022729"/>
    </source>
</evidence>
<comment type="subcellular location">
    <subcellularLocation>
        <location evidence="1">Periplasm</location>
    </subcellularLocation>
</comment>
<dbReference type="InterPro" id="IPR001188">
    <property type="entry name" value="Sperm_putr-bd"/>
</dbReference>
<dbReference type="InterPro" id="IPR006059">
    <property type="entry name" value="SBP"/>
</dbReference>
<protein>
    <submittedName>
        <fullName evidence="5">Spermidine/putrescine ABC transporter substrate-binding protein</fullName>
    </submittedName>
</protein>
<evidence type="ECO:0000313" key="6">
    <source>
        <dbReference type="Proteomes" id="UP000757900"/>
    </source>
</evidence>
<reference evidence="5" key="1">
    <citation type="submission" date="2020-04" db="EMBL/GenBank/DDBJ databases">
        <title>Deep metagenomics examines the oral microbiome during advanced dental caries in children, revealing novel taxa and co-occurrences with host molecules.</title>
        <authorList>
            <person name="Baker J.L."/>
            <person name="Morton J.T."/>
            <person name="Dinis M."/>
            <person name="Alvarez R."/>
            <person name="Tran N.C."/>
            <person name="Knight R."/>
            <person name="Edlund A."/>
        </authorList>
    </citation>
    <scope>NUCLEOTIDE SEQUENCE</scope>
    <source>
        <strain evidence="5">JCVI_23_bin.16</strain>
    </source>
</reference>
<name>A0A929MN38_ABIDE</name>
<dbReference type="Proteomes" id="UP000757900">
    <property type="component" value="Unassembled WGS sequence"/>
</dbReference>
<comment type="caution">
    <text evidence="5">The sequence shown here is derived from an EMBL/GenBank/DDBJ whole genome shotgun (WGS) entry which is preliminary data.</text>
</comment>
<sequence>MRRLVQGLVILVGVIAALWGIRHHLEQSLQTTAQGVERQPLYIFNWGDYIDPELITAFEEESNYRVIYETFDSNDAMEAKLKQGGTPYDLVFPSESIVARLKNQNLLKPLDYSRLEGTEHLTPWLLNHAFDPGNQYSLPYFWGTFGIMVNTEQVDPATIENWSDLWKPEFKNSILVLDGHRETLGMALQARGYSLNSQDPGELAIAGTYLKALAPNVRAVLTDEIKPLMRLGEAPIGMGYSGDAASVIADNPNIVYIVPKDGSAVWTDNFAIPSTSKNEAGAYAFINFMLSPENAAKNAEYVGYATPNESAKALLPQETLDNPAFNPPSEILQQLEHYEFLPADIIKEFNEQFLGFKMAL</sequence>
<evidence type="ECO:0000256" key="4">
    <source>
        <dbReference type="ARBA" id="ARBA00022764"/>
    </source>
</evidence>
<proteinExistence type="predicted"/>
<dbReference type="GO" id="GO:0042597">
    <property type="term" value="C:periplasmic space"/>
    <property type="evidence" value="ECO:0007669"/>
    <property type="project" value="UniProtKB-SubCell"/>
</dbReference>
<dbReference type="PRINTS" id="PR00909">
    <property type="entry name" value="SPERMDNBNDNG"/>
</dbReference>
<dbReference type="GO" id="GO:0019808">
    <property type="term" value="F:polyamine binding"/>
    <property type="evidence" value="ECO:0007669"/>
    <property type="project" value="InterPro"/>
</dbReference>
<gene>
    <name evidence="5" type="ORF">HXK00_02115</name>
</gene>
<dbReference type="CDD" id="cd13590">
    <property type="entry name" value="PBP2_PotD_PotF_like"/>
    <property type="match status" value="1"/>
</dbReference>
<dbReference type="Gene3D" id="3.40.190.10">
    <property type="entry name" value="Periplasmic binding protein-like II"/>
    <property type="match status" value="2"/>
</dbReference>
<organism evidence="5 6">
    <name type="scientific">Abiotrophia defectiva</name>
    <name type="common">Streptococcus defectivus</name>
    <dbReference type="NCBI Taxonomy" id="46125"/>
    <lineage>
        <taxon>Bacteria</taxon>
        <taxon>Bacillati</taxon>
        <taxon>Bacillota</taxon>
        <taxon>Bacilli</taxon>
        <taxon>Lactobacillales</taxon>
        <taxon>Aerococcaceae</taxon>
        <taxon>Abiotrophia</taxon>
    </lineage>
</organism>